<reference evidence="3" key="1">
    <citation type="submission" date="2013-12" db="EMBL/GenBank/DDBJ databases">
        <title>A Varibaculum cambriense genome reconstructed from a premature infant gut community with otherwise low bacterial novelty that shifts toward anaerobic metabolism during the third week of life.</title>
        <authorList>
            <person name="Brown C.T."/>
            <person name="Sharon I."/>
            <person name="Thomas B.C."/>
            <person name="Castelle C.J."/>
            <person name="Morowitz M.J."/>
            <person name="Banfield J.F."/>
        </authorList>
    </citation>
    <scope>NUCLEOTIDE SEQUENCE</scope>
</reference>
<dbReference type="EMBL" id="AZMM01014684">
    <property type="protein sequence ID" value="ETJ30806.1"/>
    <property type="molecule type" value="Genomic_DNA"/>
</dbReference>
<feature type="domain" description="CoA carboxyltransferase N-terminal" evidence="2">
    <location>
        <begin position="1"/>
        <end position="121"/>
    </location>
</feature>
<dbReference type="GO" id="GO:0016740">
    <property type="term" value="F:transferase activity"/>
    <property type="evidence" value="ECO:0007669"/>
    <property type="project" value="UniProtKB-KW"/>
</dbReference>
<sequence length="121" mass="13561">MYTKELDENLNVCFNCDHHISLSAYKRIEAISDEGTFNEFDKGMTSANPLDFPGYIEKIEKDQKKTDLNEAVVTGTAKLEGIEYGVAVMDARFRMGSMGSVVGEKICRIIDYCTESRMPSS</sequence>
<dbReference type="GO" id="GO:2001295">
    <property type="term" value="P:malonyl-CoA biosynthetic process"/>
    <property type="evidence" value="ECO:0007669"/>
    <property type="project" value="TreeGrafter"/>
</dbReference>
<evidence type="ECO:0000256" key="1">
    <source>
        <dbReference type="ARBA" id="ARBA00022679"/>
    </source>
</evidence>
<name>W1XL13_9ZZZZ</name>
<dbReference type="Gene3D" id="3.90.226.10">
    <property type="entry name" value="2-enoyl-CoA Hydratase, Chain A, domain 1"/>
    <property type="match status" value="1"/>
</dbReference>
<dbReference type="InterPro" id="IPR011762">
    <property type="entry name" value="COA_CT_N"/>
</dbReference>
<feature type="non-terminal residue" evidence="3">
    <location>
        <position position="1"/>
    </location>
</feature>
<gene>
    <name evidence="3" type="ORF">Q604_UNBC14684G0001</name>
</gene>
<organism evidence="3">
    <name type="scientific">human gut metagenome</name>
    <dbReference type="NCBI Taxonomy" id="408170"/>
    <lineage>
        <taxon>unclassified sequences</taxon>
        <taxon>metagenomes</taxon>
        <taxon>organismal metagenomes</taxon>
    </lineage>
</organism>
<feature type="non-terminal residue" evidence="3">
    <location>
        <position position="121"/>
    </location>
</feature>
<keyword evidence="1 3" id="KW-0808">Transferase</keyword>
<protein>
    <submittedName>
        <fullName evidence="3">Acetyl-coenzyme A carboxylase carboxyl transferase subunit beta</fullName>
    </submittedName>
</protein>
<dbReference type="PROSITE" id="PS50980">
    <property type="entry name" value="COA_CT_NTER"/>
    <property type="match status" value="1"/>
</dbReference>
<evidence type="ECO:0000313" key="3">
    <source>
        <dbReference type="EMBL" id="ETJ30806.1"/>
    </source>
</evidence>
<dbReference type="PANTHER" id="PTHR42995:SF5">
    <property type="entry name" value="ACETYL-COENZYME A CARBOXYLASE CARBOXYL TRANSFERASE SUBUNIT BETA, CHLOROPLASTIC"/>
    <property type="match status" value="1"/>
</dbReference>
<evidence type="ECO:0000259" key="2">
    <source>
        <dbReference type="PROSITE" id="PS50980"/>
    </source>
</evidence>
<dbReference type="GO" id="GO:0006633">
    <property type="term" value="P:fatty acid biosynthetic process"/>
    <property type="evidence" value="ECO:0007669"/>
    <property type="project" value="TreeGrafter"/>
</dbReference>
<dbReference type="InterPro" id="IPR029045">
    <property type="entry name" value="ClpP/crotonase-like_dom_sf"/>
</dbReference>
<accession>W1XL13</accession>
<dbReference type="GO" id="GO:0003989">
    <property type="term" value="F:acetyl-CoA carboxylase activity"/>
    <property type="evidence" value="ECO:0007669"/>
    <property type="project" value="TreeGrafter"/>
</dbReference>
<proteinExistence type="predicted"/>
<comment type="caution">
    <text evidence="3">The sequence shown here is derived from an EMBL/GenBank/DDBJ whole genome shotgun (WGS) entry which is preliminary data.</text>
</comment>
<dbReference type="PANTHER" id="PTHR42995">
    <property type="entry name" value="ACETYL-COENZYME A CARBOXYLASE CARBOXYL TRANSFERASE SUBUNIT BETA, CHLOROPLASTIC"/>
    <property type="match status" value="1"/>
</dbReference>
<dbReference type="SUPFAM" id="SSF52096">
    <property type="entry name" value="ClpP/crotonase"/>
    <property type="match status" value="1"/>
</dbReference>
<dbReference type="AlphaFoldDB" id="W1XL13"/>